<dbReference type="Pfam" id="PF00512">
    <property type="entry name" value="HisKA"/>
    <property type="match status" value="1"/>
</dbReference>
<dbReference type="InterPro" id="IPR050351">
    <property type="entry name" value="BphY/WalK/GraS-like"/>
</dbReference>
<evidence type="ECO:0000256" key="3">
    <source>
        <dbReference type="ARBA" id="ARBA00022553"/>
    </source>
</evidence>
<accession>A0ABY8QD76</accession>
<evidence type="ECO:0000256" key="5">
    <source>
        <dbReference type="ARBA" id="ARBA00022777"/>
    </source>
</evidence>
<dbReference type="SUPFAM" id="SSF55874">
    <property type="entry name" value="ATPase domain of HSP90 chaperone/DNA topoisomerase II/histidine kinase"/>
    <property type="match status" value="1"/>
</dbReference>
<evidence type="ECO:0000259" key="8">
    <source>
        <dbReference type="PROSITE" id="PS50110"/>
    </source>
</evidence>
<dbReference type="Pfam" id="PF02518">
    <property type="entry name" value="HATPase_c"/>
    <property type="match status" value="1"/>
</dbReference>
<dbReference type="InterPro" id="IPR001789">
    <property type="entry name" value="Sig_transdc_resp-reg_receiver"/>
</dbReference>
<dbReference type="SUPFAM" id="SSF52172">
    <property type="entry name" value="CheY-like"/>
    <property type="match status" value="1"/>
</dbReference>
<dbReference type="Gene3D" id="3.30.565.10">
    <property type="entry name" value="Histidine kinase-like ATPase, C-terminal domain"/>
    <property type="match status" value="1"/>
</dbReference>
<keyword evidence="10" id="KW-1185">Reference proteome</keyword>
<dbReference type="PRINTS" id="PR00344">
    <property type="entry name" value="BCTRLSENSOR"/>
</dbReference>
<dbReference type="GO" id="GO:0005524">
    <property type="term" value="F:ATP binding"/>
    <property type="evidence" value="ECO:0007669"/>
    <property type="project" value="UniProtKB-KW"/>
</dbReference>
<dbReference type="Gene3D" id="1.10.287.130">
    <property type="match status" value="1"/>
</dbReference>
<dbReference type="Gene3D" id="3.40.50.2300">
    <property type="match status" value="1"/>
</dbReference>
<dbReference type="PROSITE" id="PS50109">
    <property type="entry name" value="HIS_KIN"/>
    <property type="match status" value="1"/>
</dbReference>
<dbReference type="Pfam" id="PF00072">
    <property type="entry name" value="Response_reg"/>
    <property type="match status" value="1"/>
</dbReference>
<comment type="catalytic activity">
    <reaction evidence="1">
        <text>ATP + protein L-histidine = ADP + protein N-phospho-L-histidine.</text>
        <dbReference type="EC" id="2.7.13.3"/>
    </reaction>
</comment>
<name>A0ABY8QD76_9RHOB</name>
<dbReference type="InterPro" id="IPR003661">
    <property type="entry name" value="HisK_dim/P_dom"/>
</dbReference>
<keyword evidence="9" id="KW-0547">Nucleotide-binding</keyword>
<dbReference type="PANTHER" id="PTHR42878:SF15">
    <property type="entry name" value="BACTERIOPHYTOCHROME"/>
    <property type="match status" value="1"/>
</dbReference>
<dbReference type="SMART" id="SM00387">
    <property type="entry name" value="HATPase_c"/>
    <property type="match status" value="1"/>
</dbReference>
<dbReference type="PANTHER" id="PTHR42878">
    <property type="entry name" value="TWO-COMPONENT HISTIDINE KINASE"/>
    <property type="match status" value="1"/>
</dbReference>
<dbReference type="InterPro" id="IPR004358">
    <property type="entry name" value="Sig_transdc_His_kin-like_C"/>
</dbReference>
<keyword evidence="9" id="KW-0067">ATP-binding</keyword>
<dbReference type="SMART" id="SM00388">
    <property type="entry name" value="HisKA"/>
    <property type="match status" value="1"/>
</dbReference>
<keyword evidence="3 6" id="KW-0597">Phosphoprotein</keyword>
<feature type="domain" description="Response regulatory" evidence="8">
    <location>
        <begin position="5"/>
        <end position="120"/>
    </location>
</feature>
<dbReference type="InterPro" id="IPR003594">
    <property type="entry name" value="HATPase_dom"/>
</dbReference>
<dbReference type="InterPro" id="IPR011006">
    <property type="entry name" value="CheY-like_superfamily"/>
</dbReference>
<dbReference type="InterPro" id="IPR036890">
    <property type="entry name" value="HATPase_C_sf"/>
</dbReference>
<keyword evidence="4" id="KW-0808">Transferase</keyword>
<evidence type="ECO:0000313" key="9">
    <source>
        <dbReference type="EMBL" id="WGW02440.1"/>
    </source>
</evidence>
<dbReference type="PROSITE" id="PS50110">
    <property type="entry name" value="RESPONSE_REGULATORY"/>
    <property type="match status" value="1"/>
</dbReference>
<sequence length="364" mass="40159">MPDINVLIVDDDQGDRKALRRLLRDWPEGAGLYEASSASDAVSFDAAVPDVVCLDYLLPDSTGLELLPTLKIRWPQAAFIMMTGQGGEDLAKTAILNGASDYIAKNNLNQSAVFRMIRTGIETTRMQFKAEQRRKELQTFADVLVHDFKAPIRAVSFLAEQIREDIEDGDSEAVQHDLDLLEKSARQMSNLVNSLTIHIRVDREQVAEQVDWDDIVDRALTPLRQEIEDSAATVEVSGGKTSFTCVAPLLAQLVQNLIANSIKFAGDAPPHLWLCAEKSQDQKICFEVRDNGIGVAEKYQKIMFEPFRRTPGADGRPGTGLGLATCKKIAERHDGEIWCESALAVGTSIFFTLNNAGGEQLAVR</sequence>
<evidence type="ECO:0000256" key="1">
    <source>
        <dbReference type="ARBA" id="ARBA00000085"/>
    </source>
</evidence>
<evidence type="ECO:0000256" key="2">
    <source>
        <dbReference type="ARBA" id="ARBA00012438"/>
    </source>
</evidence>
<evidence type="ECO:0000256" key="4">
    <source>
        <dbReference type="ARBA" id="ARBA00022679"/>
    </source>
</evidence>
<dbReference type="SMART" id="SM00448">
    <property type="entry name" value="REC"/>
    <property type="match status" value="1"/>
</dbReference>
<protein>
    <recommendedName>
        <fullName evidence="2">histidine kinase</fullName>
        <ecNumber evidence="2">2.7.13.3</ecNumber>
    </recommendedName>
</protein>
<dbReference type="InterPro" id="IPR005467">
    <property type="entry name" value="His_kinase_dom"/>
</dbReference>
<dbReference type="EMBL" id="CP124616">
    <property type="protein sequence ID" value="WGW02440.1"/>
    <property type="molecule type" value="Genomic_DNA"/>
</dbReference>
<gene>
    <name evidence="9" type="ORF">QF118_10820</name>
</gene>
<evidence type="ECO:0000259" key="7">
    <source>
        <dbReference type="PROSITE" id="PS50109"/>
    </source>
</evidence>
<feature type="domain" description="Histidine kinase" evidence="7">
    <location>
        <begin position="143"/>
        <end position="357"/>
    </location>
</feature>
<dbReference type="RefSeq" id="WP_282299074.1">
    <property type="nucleotide sequence ID" value="NZ_CP124616.1"/>
</dbReference>
<dbReference type="EC" id="2.7.13.3" evidence="2"/>
<keyword evidence="5" id="KW-0418">Kinase</keyword>
<organism evidence="9 10">
    <name type="scientific">Tropicibacter oceani</name>
    <dbReference type="NCBI Taxonomy" id="3058420"/>
    <lineage>
        <taxon>Bacteria</taxon>
        <taxon>Pseudomonadati</taxon>
        <taxon>Pseudomonadota</taxon>
        <taxon>Alphaproteobacteria</taxon>
        <taxon>Rhodobacterales</taxon>
        <taxon>Roseobacteraceae</taxon>
        <taxon>Tropicibacter</taxon>
    </lineage>
</organism>
<dbReference type="Proteomes" id="UP001241605">
    <property type="component" value="Chromosome"/>
</dbReference>
<reference evidence="9 10" key="1">
    <citation type="submission" date="2023-05" db="EMBL/GenBank/DDBJ databases">
        <title>YMD87, complete Genome.</title>
        <authorList>
            <person name="Zhang J."/>
            <person name="Xu X."/>
        </authorList>
    </citation>
    <scope>NUCLEOTIDE SEQUENCE [LARGE SCALE GENOMIC DNA]</scope>
    <source>
        <strain evidence="9 10">YMD87</strain>
    </source>
</reference>
<evidence type="ECO:0000256" key="6">
    <source>
        <dbReference type="PROSITE-ProRule" id="PRU00169"/>
    </source>
</evidence>
<proteinExistence type="predicted"/>
<evidence type="ECO:0000313" key="10">
    <source>
        <dbReference type="Proteomes" id="UP001241605"/>
    </source>
</evidence>
<dbReference type="CDD" id="cd00156">
    <property type="entry name" value="REC"/>
    <property type="match status" value="1"/>
</dbReference>
<feature type="modified residue" description="4-aspartylphosphate" evidence="6">
    <location>
        <position position="55"/>
    </location>
</feature>